<reference evidence="2" key="1">
    <citation type="submission" date="2014-08" db="EMBL/GenBank/DDBJ databases">
        <authorList>
            <person name="Sharma Rahul"/>
            <person name="Thines Marco"/>
        </authorList>
    </citation>
    <scope>NUCLEOTIDE SEQUENCE</scope>
</reference>
<proteinExistence type="predicted"/>
<organism evidence="2">
    <name type="scientific">Phaffia rhodozyma</name>
    <name type="common">Yeast</name>
    <name type="synonym">Xanthophyllomyces dendrorhous</name>
    <dbReference type="NCBI Taxonomy" id="264483"/>
    <lineage>
        <taxon>Eukaryota</taxon>
        <taxon>Fungi</taxon>
        <taxon>Dikarya</taxon>
        <taxon>Basidiomycota</taxon>
        <taxon>Agaricomycotina</taxon>
        <taxon>Tremellomycetes</taxon>
        <taxon>Cystofilobasidiales</taxon>
        <taxon>Mrakiaceae</taxon>
        <taxon>Phaffia</taxon>
    </lineage>
</organism>
<dbReference type="CDD" id="cd09271">
    <property type="entry name" value="RNase_H2-C"/>
    <property type="match status" value="1"/>
</dbReference>
<dbReference type="PANTHER" id="PTHR47204">
    <property type="entry name" value="OS02G0168900 PROTEIN"/>
    <property type="match status" value="1"/>
</dbReference>
<evidence type="ECO:0000313" key="2">
    <source>
        <dbReference type="EMBL" id="CED85565.1"/>
    </source>
</evidence>
<dbReference type="InterPro" id="IPR013924">
    <property type="entry name" value="RNase_H2_suC"/>
</dbReference>
<dbReference type="GO" id="GO:0006401">
    <property type="term" value="P:RNA catabolic process"/>
    <property type="evidence" value="ECO:0007669"/>
    <property type="project" value="InterPro"/>
</dbReference>
<dbReference type="EMBL" id="LN483332">
    <property type="protein sequence ID" value="CED85565.1"/>
    <property type="molecule type" value="Genomic_DNA"/>
</dbReference>
<dbReference type="PANTHER" id="PTHR47204:SF1">
    <property type="entry name" value="RIBONUCLEASE H2 SUBUNIT C"/>
    <property type="match status" value="1"/>
</dbReference>
<evidence type="ECO:0000256" key="1">
    <source>
        <dbReference type="SAM" id="MobiDB-lite"/>
    </source>
</evidence>
<sequence>MSQQRTTIVHPLSPLSVLPQPPSLLPFHIDYIGPAPVSTYLLTRPAPSPSSGSTSTLSSSSDSLLLSSFRGRQIVGQPLVLPSNYEGYILDVPPPPSTLALSSGPSLKDPSQRGTTFGQASLRLDKTQSTDQPRKFARTRSATKRFFSEQEVTPSSTEAPSFRAKQLGAKKQKVAAKKFKLESDSEEDIDGEEEAQEIKAVPTAIPIETTSSTWTVSTVVTDSDSNVNTQEDEQTPLSTISNATALSSVDATGLTATDATTTVHSTLPSTDMFPSSDQPIDSKATQDTLNLCPSSVPSVLHDIAPSDPLASLPSEEIAEDEGDIHDVNLDAEDDAELYTPPGPPPRELVPTHTFKQITIWTADDPVDRARDEFFRCFDVGGWIDLAKAIHAED</sequence>
<accession>A0A0F7SYC6</accession>
<dbReference type="Gene3D" id="2.40.128.680">
    <property type="match status" value="1"/>
</dbReference>
<name>A0A0F7SYC6_PHARH</name>
<dbReference type="Pfam" id="PF08615">
    <property type="entry name" value="RNase_H2_suC"/>
    <property type="match status" value="1"/>
</dbReference>
<feature type="region of interest" description="Disordered" evidence="1">
    <location>
        <begin position="99"/>
        <end position="120"/>
    </location>
</feature>
<protein>
    <submittedName>
        <fullName evidence="2">Ribonuclease H2, subunit C</fullName>
    </submittedName>
</protein>
<dbReference type="GO" id="GO:0032299">
    <property type="term" value="C:ribonuclease H2 complex"/>
    <property type="evidence" value="ECO:0007669"/>
    <property type="project" value="InterPro"/>
</dbReference>
<dbReference type="AlphaFoldDB" id="A0A0F7SYC6"/>